<name>A0ABQ7NU55_BRACM</name>
<feature type="region of interest" description="Disordered" evidence="1">
    <location>
        <begin position="1"/>
        <end position="24"/>
    </location>
</feature>
<evidence type="ECO:0000313" key="2">
    <source>
        <dbReference type="EMBL" id="KAG5414339.1"/>
    </source>
</evidence>
<proteinExistence type="predicted"/>
<evidence type="ECO:0000256" key="1">
    <source>
        <dbReference type="SAM" id="MobiDB-lite"/>
    </source>
</evidence>
<sequence length="136" mass="15286">MDEPNRKPFLDPKPIILNPTAPLHSLEVRERDTCQDPHCEGHISPGRYVLIETPSEGHVSKDSKPHHFTGMQPPSPQSSEIHHKSTTASAGSKTKRDQISTLEPKTVETIYLETPVYALRYITINPKVNKDIQIES</sequence>
<comment type="caution">
    <text evidence="2">The sequence shown here is derived from an EMBL/GenBank/DDBJ whole genome shotgun (WGS) entry which is preliminary data.</text>
</comment>
<feature type="compositionally biased region" description="Basic and acidic residues" evidence="1">
    <location>
        <begin position="1"/>
        <end position="10"/>
    </location>
</feature>
<feature type="region of interest" description="Disordered" evidence="1">
    <location>
        <begin position="56"/>
        <end position="100"/>
    </location>
</feature>
<accession>A0ABQ7NU55</accession>
<dbReference type="Proteomes" id="UP000823674">
    <property type="component" value="Chromosome A01"/>
</dbReference>
<evidence type="ECO:0008006" key="4">
    <source>
        <dbReference type="Google" id="ProtNLM"/>
    </source>
</evidence>
<organism evidence="2 3">
    <name type="scientific">Brassica rapa subsp. trilocularis</name>
    <dbReference type="NCBI Taxonomy" id="1813537"/>
    <lineage>
        <taxon>Eukaryota</taxon>
        <taxon>Viridiplantae</taxon>
        <taxon>Streptophyta</taxon>
        <taxon>Embryophyta</taxon>
        <taxon>Tracheophyta</taxon>
        <taxon>Spermatophyta</taxon>
        <taxon>Magnoliopsida</taxon>
        <taxon>eudicotyledons</taxon>
        <taxon>Gunneridae</taxon>
        <taxon>Pentapetalae</taxon>
        <taxon>rosids</taxon>
        <taxon>malvids</taxon>
        <taxon>Brassicales</taxon>
        <taxon>Brassicaceae</taxon>
        <taxon>Brassiceae</taxon>
        <taxon>Brassica</taxon>
    </lineage>
</organism>
<gene>
    <name evidence="2" type="primary">A01p022680.1_BraROA</name>
    <name evidence="2" type="ORF">IGI04_001906</name>
</gene>
<keyword evidence="3" id="KW-1185">Reference proteome</keyword>
<protein>
    <recommendedName>
        <fullName evidence="4">Neprosin activation peptide domain-containing protein</fullName>
    </recommendedName>
</protein>
<dbReference type="EMBL" id="JADBGQ010000001">
    <property type="protein sequence ID" value="KAG5414339.1"/>
    <property type="molecule type" value="Genomic_DNA"/>
</dbReference>
<reference evidence="2 3" key="1">
    <citation type="submission" date="2021-03" db="EMBL/GenBank/DDBJ databases">
        <authorList>
            <person name="King G.J."/>
            <person name="Bancroft I."/>
            <person name="Baten A."/>
            <person name="Bloomfield J."/>
            <person name="Borpatragohain P."/>
            <person name="He Z."/>
            <person name="Irish N."/>
            <person name="Irwin J."/>
            <person name="Liu K."/>
            <person name="Mauleon R.P."/>
            <person name="Moore J."/>
            <person name="Morris R."/>
            <person name="Ostergaard L."/>
            <person name="Wang B."/>
            <person name="Wells R."/>
        </authorList>
    </citation>
    <scope>NUCLEOTIDE SEQUENCE [LARGE SCALE GENOMIC DNA]</scope>
    <source>
        <strain evidence="2">R-o-18</strain>
        <tissue evidence="2">Leaf</tissue>
    </source>
</reference>
<evidence type="ECO:0000313" key="3">
    <source>
        <dbReference type="Proteomes" id="UP000823674"/>
    </source>
</evidence>